<evidence type="ECO:0000256" key="3">
    <source>
        <dbReference type="ARBA" id="ARBA00023125"/>
    </source>
</evidence>
<sequence length="303" mass="33776">MIRTPTMKELQSFLVTAQQLNFTAAAQVLNLTQGAVSRQISSLESRLNVRLFNRHARGLALTQKGAEFLPLVENALNQLHRAVDQITNEKQQIKLKVPSCITSWLLPRLMTFQQQYPDIDVELTSAIKHSINFAREPFDAAICYGQPPKQKDLTSYLLFEELLAPVCSPALLAAHECPLQAEEMRAFTWLHATPQKSDWSLWLSQLDSHDAMPGRTGQAIQLSEQNQHFATLDLAVSAAIQGFGIAIGDITLARPDLDAGRLVMPNPNSVASGNGYYLIRPKNLQTASLDLLFDWLQHTESPH</sequence>
<dbReference type="SUPFAM" id="SSF53850">
    <property type="entry name" value="Periplasmic binding protein-like II"/>
    <property type="match status" value="1"/>
</dbReference>
<keyword evidence="4" id="KW-0804">Transcription</keyword>
<evidence type="ECO:0000259" key="5">
    <source>
        <dbReference type="PROSITE" id="PS50931"/>
    </source>
</evidence>
<evidence type="ECO:0000313" key="6">
    <source>
        <dbReference type="EMBL" id="UTV30957.1"/>
    </source>
</evidence>
<keyword evidence="7" id="KW-1185">Reference proteome</keyword>
<comment type="similarity">
    <text evidence="1">Belongs to the LysR transcriptional regulatory family.</text>
</comment>
<dbReference type="PRINTS" id="PR00039">
    <property type="entry name" value="HTHLYSR"/>
</dbReference>
<dbReference type="Gene3D" id="1.10.10.10">
    <property type="entry name" value="Winged helix-like DNA-binding domain superfamily/Winged helix DNA-binding domain"/>
    <property type="match status" value="1"/>
</dbReference>
<accession>A0ABY5GQZ8</accession>
<dbReference type="Proteomes" id="UP001057998">
    <property type="component" value="Chromosome 2"/>
</dbReference>
<keyword evidence="2" id="KW-0805">Transcription regulation</keyword>
<dbReference type="InterPro" id="IPR036388">
    <property type="entry name" value="WH-like_DNA-bd_sf"/>
</dbReference>
<dbReference type="CDD" id="cd08432">
    <property type="entry name" value="PBP2_GcdR_TrpI_HvrB_AmpR_like"/>
    <property type="match status" value="1"/>
</dbReference>
<evidence type="ECO:0000256" key="2">
    <source>
        <dbReference type="ARBA" id="ARBA00023015"/>
    </source>
</evidence>
<dbReference type="EMBL" id="CP101509">
    <property type="protein sequence ID" value="UTV30957.1"/>
    <property type="molecule type" value="Genomic_DNA"/>
</dbReference>
<dbReference type="PROSITE" id="PS50931">
    <property type="entry name" value="HTH_LYSR"/>
    <property type="match status" value="1"/>
</dbReference>
<keyword evidence="3" id="KW-0238">DNA-binding</keyword>
<dbReference type="SUPFAM" id="SSF46785">
    <property type="entry name" value="Winged helix' DNA-binding domain"/>
    <property type="match status" value="1"/>
</dbReference>
<dbReference type="Pfam" id="PF03466">
    <property type="entry name" value="LysR_substrate"/>
    <property type="match status" value="1"/>
</dbReference>
<dbReference type="InterPro" id="IPR000847">
    <property type="entry name" value="LysR_HTH_N"/>
</dbReference>
<feature type="domain" description="HTH lysR-type" evidence="5">
    <location>
        <begin position="5"/>
        <end position="62"/>
    </location>
</feature>
<proteinExistence type="inferred from homology"/>
<dbReference type="Gene3D" id="3.40.190.10">
    <property type="entry name" value="Periplasmic binding protein-like II"/>
    <property type="match status" value="2"/>
</dbReference>
<name>A0ABY5GQZ8_9GAMM</name>
<dbReference type="PANTHER" id="PTHR30537">
    <property type="entry name" value="HTH-TYPE TRANSCRIPTIONAL REGULATOR"/>
    <property type="match status" value="1"/>
</dbReference>
<dbReference type="InterPro" id="IPR036390">
    <property type="entry name" value="WH_DNA-bd_sf"/>
</dbReference>
<dbReference type="InterPro" id="IPR005119">
    <property type="entry name" value="LysR_subst-bd"/>
</dbReference>
<dbReference type="Pfam" id="PF00126">
    <property type="entry name" value="HTH_1"/>
    <property type="match status" value="1"/>
</dbReference>
<reference evidence="6" key="1">
    <citation type="submission" date="2022-07" db="EMBL/GenBank/DDBJ databases">
        <title>Genome sequencing of Photobacterium atrarenae GJH2-4.</title>
        <authorList>
            <person name="Park S.-J."/>
        </authorList>
    </citation>
    <scope>NUCLEOTIDE SEQUENCE</scope>
    <source>
        <strain evidence="6">GJH2-4</strain>
    </source>
</reference>
<protein>
    <submittedName>
        <fullName evidence="6">LysR substrate-binding domain-containing protein</fullName>
    </submittedName>
</protein>
<evidence type="ECO:0000256" key="1">
    <source>
        <dbReference type="ARBA" id="ARBA00009437"/>
    </source>
</evidence>
<dbReference type="PANTHER" id="PTHR30537:SF26">
    <property type="entry name" value="GLYCINE CLEAVAGE SYSTEM TRANSCRIPTIONAL ACTIVATOR"/>
    <property type="match status" value="1"/>
</dbReference>
<evidence type="ECO:0000256" key="4">
    <source>
        <dbReference type="ARBA" id="ARBA00023163"/>
    </source>
</evidence>
<evidence type="ECO:0000313" key="7">
    <source>
        <dbReference type="Proteomes" id="UP001057998"/>
    </source>
</evidence>
<organism evidence="6 7">
    <name type="scientific">Photobacterium atrarenae</name>
    <dbReference type="NCBI Taxonomy" id="865757"/>
    <lineage>
        <taxon>Bacteria</taxon>
        <taxon>Pseudomonadati</taxon>
        <taxon>Pseudomonadota</taxon>
        <taxon>Gammaproteobacteria</taxon>
        <taxon>Vibrionales</taxon>
        <taxon>Vibrionaceae</taxon>
        <taxon>Photobacterium</taxon>
    </lineage>
</organism>
<gene>
    <name evidence="6" type="ORF">NNL38_23660</name>
</gene>
<dbReference type="InterPro" id="IPR058163">
    <property type="entry name" value="LysR-type_TF_proteobact-type"/>
</dbReference>